<dbReference type="PANTHER" id="PTHR20857">
    <property type="entry name" value="THIAMINE-PHOSPHATE PYROPHOSPHORYLASE"/>
    <property type="match status" value="1"/>
</dbReference>
<accession>J9FR37</accession>
<dbReference type="Gene3D" id="3.20.20.70">
    <property type="entry name" value="Aldolase class I"/>
    <property type="match status" value="1"/>
</dbReference>
<organism evidence="4">
    <name type="scientific">gut metagenome</name>
    <dbReference type="NCBI Taxonomy" id="749906"/>
    <lineage>
        <taxon>unclassified sequences</taxon>
        <taxon>metagenomes</taxon>
        <taxon>organismal metagenomes</taxon>
    </lineage>
</organism>
<dbReference type="InterPro" id="IPR036206">
    <property type="entry name" value="ThiamineP_synth_sf"/>
</dbReference>
<dbReference type="GO" id="GO:0004789">
    <property type="term" value="F:thiamine-phosphate diphosphorylase activity"/>
    <property type="evidence" value="ECO:0007669"/>
    <property type="project" value="TreeGrafter"/>
</dbReference>
<feature type="non-terminal residue" evidence="4">
    <location>
        <position position="114"/>
    </location>
</feature>
<feature type="domain" description="Thiamine phosphate synthase/TenI" evidence="3">
    <location>
        <begin position="2"/>
        <end position="113"/>
    </location>
</feature>
<proteinExistence type="predicted"/>
<gene>
    <name evidence="4" type="ORF">EVA_14930</name>
</gene>
<dbReference type="InterPro" id="IPR013785">
    <property type="entry name" value="Aldolase_TIM"/>
</dbReference>
<sequence>MKGATDEEVEPIALRLQEACRKAGATFILDDRVELCQKIKADGVHLGKNDMPVDQARQMLGEEFLIGGTANTFEDIRALKRRSADYIGCGPFRFTTTKEKLAPTLGLDGYRAIM</sequence>
<dbReference type="GO" id="GO:0009228">
    <property type="term" value="P:thiamine biosynthetic process"/>
    <property type="evidence" value="ECO:0007669"/>
    <property type="project" value="UniProtKB-KW"/>
</dbReference>
<dbReference type="InterPro" id="IPR022998">
    <property type="entry name" value="ThiamineP_synth_TenI"/>
</dbReference>
<evidence type="ECO:0000313" key="4">
    <source>
        <dbReference type="EMBL" id="EJW96963.1"/>
    </source>
</evidence>
<dbReference type="SUPFAM" id="SSF51391">
    <property type="entry name" value="Thiamin phosphate synthase"/>
    <property type="match status" value="1"/>
</dbReference>
<name>J9FR37_9ZZZZ</name>
<dbReference type="EMBL" id="AMCI01005012">
    <property type="protein sequence ID" value="EJW96963.1"/>
    <property type="molecule type" value="Genomic_DNA"/>
</dbReference>
<dbReference type="AlphaFoldDB" id="J9FR37"/>
<dbReference type="Pfam" id="PF02581">
    <property type="entry name" value="TMP-TENI"/>
    <property type="match status" value="1"/>
</dbReference>
<reference evidence="4" key="1">
    <citation type="journal article" date="2012" name="PLoS ONE">
        <title>Gene sets for utilization of primary and secondary nutrition supplies in the distal gut of endangered iberian lynx.</title>
        <authorList>
            <person name="Alcaide M."/>
            <person name="Messina E."/>
            <person name="Richter M."/>
            <person name="Bargiela R."/>
            <person name="Peplies J."/>
            <person name="Huws S.A."/>
            <person name="Newbold C.J."/>
            <person name="Golyshin P.N."/>
            <person name="Simon M.A."/>
            <person name="Lopez G."/>
            <person name="Yakimov M.M."/>
            <person name="Ferrer M."/>
        </authorList>
    </citation>
    <scope>NUCLEOTIDE SEQUENCE</scope>
</reference>
<protein>
    <submittedName>
        <fullName evidence="4">Thiamine-phosphate diphosphorylase</fullName>
    </submittedName>
</protein>
<keyword evidence="2" id="KW-0784">Thiamine biosynthesis</keyword>
<dbReference type="CDD" id="cd00564">
    <property type="entry name" value="TMP_TenI"/>
    <property type="match status" value="1"/>
</dbReference>
<evidence type="ECO:0000256" key="2">
    <source>
        <dbReference type="ARBA" id="ARBA00022977"/>
    </source>
</evidence>
<comment type="caution">
    <text evidence="4">The sequence shown here is derived from an EMBL/GenBank/DDBJ whole genome shotgun (WGS) entry which is preliminary data.</text>
</comment>
<evidence type="ECO:0000256" key="1">
    <source>
        <dbReference type="ARBA" id="ARBA00004948"/>
    </source>
</evidence>
<dbReference type="PANTHER" id="PTHR20857:SF15">
    <property type="entry name" value="THIAMINE-PHOSPHATE SYNTHASE"/>
    <property type="match status" value="1"/>
</dbReference>
<evidence type="ECO:0000259" key="3">
    <source>
        <dbReference type="Pfam" id="PF02581"/>
    </source>
</evidence>
<comment type="pathway">
    <text evidence="1">Cofactor biosynthesis; thiamine diphosphate biosynthesis.</text>
</comment>
<dbReference type="GO" id="GO:0005737">
    <property type="term" value="C:cytoplasm"/>
    <property type="evidence" value="ECO:0007669"/>
    <property type="project" value="TreeGrafter"/>
</dbReference>